<evidence type="ECO:0000313" key="1">
    <source>
        <dbReference type="Proteomes" id="UP000095287"/>
    </source>
</evidence>
<sequence>MPCYYRELQPGSSGYQAKEFKMTSASERVPFVKFDLFCLPFKLLHSNCRPHSRRSHLSRPTICLPYRSSPHFMARISGDHEVAKP</sequence>
<organism evidence="1 2">
    <name type="scientific">Steinernema glaseri</name>
    <dbReference type="NCBI Taxonomy" id="37863"/>
    <lineage>
        <taxon>Eukaryota</taxon>
        <taxon>Metazoa</taxon>
        <taxon>Ecdysozoa</taxon>
        <taxon>Nematoda</taxon>
        <taxon>Chromadorea</taxon>
        <taxon>Rhabditida</taxon>
        <taxon>Tylenchina</taxon>
        <taxon>Panagrolaimomorpha</taxon>
        <taxon>Strongyloidoidea</taxon>
        <taxon>Steinernematidae</taxon>
        <taxon>Steinernema</taxon>
    </lineage>
</organism>
<dbReference type="Proteomes" id="UP000095287">
    <property type="component" value="Unplaced"/>
</dbReference>
<keyword evidence="1" id="KW-1185">Reference proteome</keyword>
<dbReference type="AlphaFoldDB" id="A0A1I7ZZU1"/>
<reference evidence="2" key="1">
    <citation type="submission" date="2016-11" db="UniProtKB">
        <authorList>
            <consortium name="WormBaseParasite"/>
        </authorList>
    </citation>
    <scope>IDENTIFICATION</scope>
</reference>
<dbReference type="WBParaSite" id="L893_g31259.t1">
    <property type="protein sequence ID" value="L893_g31259.t1"/>
    <property type="gene ID" value="L893_g31259"/>
</dbReference>
<name>A0A1I7ZZU1_9BILA</name>
<proteinExistence type="predicted"/>
<accession>A0A1I7ZZU1</accession>
<evidence type="ECO:0000313" key="2">
    <source>
        <dbReference type="WBParaSite" id="L893_g31259.t1"/>
    </source>
</evidence>
<protein>
    <submittedName>
        <fullName evidence="2">Uncharacterized protein</fullName>
    </submittedName>
</protein>